<name>A0ABZ1IHT1_9PSEU</name>
<dbReference type="InterPro" id="IPR037523">
    <property type="entry name" value="VOC_core"/>
</dbReference>
<dbReference type="PANTHER" id="PTHR33993">
    <property type="entry name" value="GLYOXALASE-RELATED"/>
    <property type="match status" value="1"/>
</dbReference>
<protein>
    <submittedName>
        <fullName evidence="2">VOC family protein</fullName>
    </submittedName>
</protein>
<evidence type="ECO:0000313" key="3">
    <source>
        <dbReference type="Proteomes" id="UP001330812"/>
    </source>
</evidence>
<dbReference type="RefSeq" id="WP_326836802.1">
    <property type="nucleotide sequence ID" value="NZ_CP142149.1"/>
</dbReference>
<organism evidence="2 3">
    <name type="scientific">Amycolatopsis rhabdoformis</name>
    <dbReference type="NCBI Taxonomy" id="1448059"/>
    <lineage>
        <taxon>Bacteria</taxon>
        <taxon>Bacillati</taxon>
        <taxon>Actinomycetota</taxon>
        <taxon>Actinomycetes</taxon>
        <taxon>Pseudonocardiales</taxon>
        <taxon>Pseudonocardiaceae</taxon>
        <taxon>Amycolatopsis</taxon>
    </lineage>
</organism>
<dbReference type="Gene3D" id="3.10.180.10">
    <property type="entry name" value="2,3-Dihydroxybiphenyl 1,2-Dioxygenase, domain 1"/>
    <property type="match status" value="1"/>
</dbReference>
<dbReference type="SUPFAM" id="SSF54593">
    <property type="entry name" value="Glyoxalase/Bleomycin resistance protein/Dihydroxybiphenyl dioxygenase"/>
    <property type="match status" value="1"/>
</dbReference>
<dbReference type="EMBL" id="CP142149">
    <property type="protein sequence ID" value="WSE34004.1"/>
    <property type="molecule type" value="Genomic_DNA"/>
</dbReference>
<dbReference type="InterPro" id="IPR029068">
    <property type="entry name" value="Glyas_Bleomycin-R_OHBP_Dase"/>
</dbReference>
<gene>
    <name evidence="2" type="ORF">VSH64_18180</name>
</gene>
<reference evidence="2 3" key="1">
    <citation type="journal article" date="2015" name="Int. J. Syst. Evol. Microbiol.">
        <title>Amycolatopsis rhabdoformis sp. nov., an actinomycete isolated from a tropical forest soil.</title>
        <authorList>
            <person name="Souza W.R."/>
            <person name="Silva R.E."/>
            <person name="Goodfellow M."/>
            <person name="Busarakam K."/>
            <person name="Figueiro F.S."/>
            <person name="Ferreira D."/>
            <person name="Rodrigues-Filho E."/>
            <person name="Moraes L.A.B."/>
            <person name="Zucchi T.D."/>
        </authorList>
    </citation>
    <scope>NUCLEOTIDE SEQUENCE [LARGE SCALE GENOMIC DNA]</scope>
    <source>
        <strain evidence="2 3">NCIMB 14900</strain>
    </source>
</reference>
<evidence type="ECO:0000313" key="2">
    <source>
        <dbReference type="EMBL" id="WSE34004.1"/>
    </source>
</evidence>
<dbReference type="CDD" id="cd07247">
    <property type="entry name" value="SgaA_N_like"/>
    <property type="match status" value="1"/>
</dbReference>
<proteinExistence type="predicted"/>
<accession>A0ABZ1IHT1</accession>
<sequence>MSRPVHFEIHAGDPERAIAFYTAVFGWKFEQWGDVPYWVVTTGDGPGIDGGLLPRRGEAPAENAAVSGFVNTISVADVDVSVSDAIRAGGTMALPKSPVPGVGWLAYCKDTEGNIFGMLQPDENAPAPS</sequence>
<dbReference type="InterPro" id="IPR053863">
    <property type="entry name" value="Glyoxy/Ble-like_N"/>
</dbReference>
<dbReference type="InterPro" id="IPR052164">
    <property type="entry name" value="Anthracycline_SecMetBiosynth"/>
</dbReference>
<feature type="domain" description="VOC" evidence="1">
    <location>
        <begin position="3"/>
        <end position="121"/>
    </location>
</feature>
<keyword evidence="3" id="KW-1185">Reference proteome</keyword>
<dbReference type="Pfam" id="PF22677">
    <property type="entry name" value="Ble-like_N"/>
    <property type="match status" value="1"/>
</dbReference>
<evidence type="ECO:0000259" key="1">
    <source>
        <dbReference type="PROSITE" id="PS51819"/>
    </source>
</evidence>
<dbReference type="PROSITE" id="PS51819">
    <property type="entry name" value="VOC"/>
    <property type="match status" value="1"/>
</dbReference>
<dbReference type="Proteomes" id="UP001330812">
    <property type="component" value="Chromosome"/>
</dbReference>
<dbReference type="PANTHER" id="PTHR33993:SF2">
    <property type="entry name" value="VOC DOMAIN-CONTAINING PROTEIN"/>
    <property type="match status" value="1"/>
</dbReference>